<proteinExistence type="inferred from homology"/>
<dbReference type="FunFam" id="1.25.40.10:FF:000017">
    <property type="entry name" value="NADPH oxidase regulator NoxR"/>
    <property type="match status" value="1"/>
</dbReference>
<gene>
    <name evidence="10" type="ORF">H072_2172</name>
</gene>
<dbReference type="Gene3D" id="1.25.40.10">
    <property type="entry name" value="Tetratricopeptide repeat domain"/>
    <property type="match status" value="1"/>
</dbReference>
<feature type="compositionally biased region" description="Polar residues" evidence="8">
    <location>
        <begin position="198"/>
        <end position="210"/>
    </location>
</feature>
<feature type="compositionally biased region" description="Low complexity" evidence="8">
    <location>
        <begin position="309"/>
        <end position="318"/>
    </location>
</feature>
<feature type="region of interest" description="Disordered" evidence="8">
    <location>
        <begin position="186"/>
        <end position="471"/>
    </location>
</feature>
<dbReference type="PROSITE" id="PS51745">
    <property type="entry name" value="PB1"/>
    <property type="match status" value="1"/>
</dbReference>
<evidence type="ECO:0000256" key="5">
    <source>
        <dbReference type="ARBA" id="ARBA00022737"/>
    </source>
</evidence>
<comment type="caution">
    <text evidence="10">The sequence shown here is derived from an EMBL/GenBank/DDBJ whole genome shotgun (WGS) entry which is preliminary data.</text>
</comment>
<keyword evidence="5" id="KW-0677">Repeat</keyword>
<evidence type="ECO:0000256" key="4">
    <source>
        <dbReference type="ARBA" id="ARBA00022490"/>
    </source>
</evidence>
<feature type="compositionally biased region" description="Polar residues" evidence="8">
    <location>
        <begin position="357"/>
        <end position="371"/>
    </location>
</feature>
<reference evidence="11" key="2">
    <citation type="submission" date="2013-04" db="EMBL/GenBank/DDBJ databases">
        <title>Genomic mechanisms accounting for the adaptation to parasitism in nematode-trapping fungi.</title>
        <authorList>
            <person name="Ahren D.G."/>
        </authorList>
    </citation>
    <scope>NUCLEOTIDE SEQUENCE [LARGE SCALE GENOMIC DNA]</scope>
    <source>
        <strain evidence="11">CBS 200.50</strain>
    </source>
</reference>
<feature type="compositionally biased region" description="Basic and acidic residues" evidence="8">
    <location>
        <begin position="186"/>
        <end position="197"/>
    </location>
</feature>
<dbReference type="STRING" id="1284197.S8AS88"/>
<organism evidence="10 11">
    <name type="scientific">Dactylellina haptotyla (strain CBS 200.50)</name>
    <name type="common">Nematode-trapping fungus</name>
    <name type="synonym">Monacrosporium haptotylum</name>
    <dbReference type="NCBI Taxonomy" id="1284197"/>
    <lineage>
        <taxon>Eukaryota</taxon>
        <taxon>Fungi</taxon>
        <taxon>Dikarya</taxon>
        <taxon>Ascomycota</taxon>
        <taxon>Pezizomycotina</taxon>
        <taxon>Orbiliomycetes</taxon>
        <taxon>Orbiliales</taxon>
        <taxon>Orbiliaceae</taxon>
        <taxon>Dactylellina</taxon>
    </lineage>
</organism>
<dbReference type="OMA" id="TIFRMSE"/>
<keyword evidence="11" id="KW-1185">Reference proteome</keyword>
<keyword evidence="3" id="KW-0728">SH3 domain</keyword>
<sequence length="603" mass="67498">MELWVHALEHYDQGNFKGSLKTFIRCGGDAKTLFNMGMIHATLGEHEAALQAYKAALTKDPYFAIAYFQSGVSNYLLSNFQDALCDFTKALQFLRENLFINYEQLGLKFCMYRCEVLFNRGLCYANLMSEEKAVRNLTYASREKQSVAHHSVIDEALASKGEGFTVFSIPVGTIFRMSELKARHAEQREQFDRERKNSVSTSERTSTDSSGHGRGKSHDASESKIRKGSISSSKSGSVDETNKATPQRGIGTLGRGKLLSKRSFGTLRRKKSADSSSDDGKHSRSQSITKPRPPPIDSSLGLPSQSLPTAKASATSTEKTPRARPPVKSPFNGMGLPQRSLTQKSPRPQHLEESGHSRSQSHGLPQKSPMQPLTAKRTAGLPTNPTKWDALPQPQKTPRATPLHVPITPNNVHKGLPTIPSPQLIGGQFQQRQPEPQEKERKRKQASPTTSEQFFSGKETFYDDEGGESDDDIPDYYGSEWSGRSRSSWATSVDSYPEDPVETARKIRRRTVIQHLTKIKLKMHHEDDLVAIMIPPDIDFKEFARRVRDKLKMERNGKIKFKDDDGLHILLGDQEDLDQAIDTCERMAKKTGADFGKMEIWVS</sequence>
<dbReference type="SMART" id="SM00666">
    <property type="entry name" value="PB1"/>
    <property type="match status" value="1"/>
</dbReference>
<feature type="compositionally biased region" description="Acidic residues" evidence="8">
    <location>
        <begin position="462"/>
        <end position="471"/>
    </location>
</feature>
<evidence type="ECO:0000259" key="9">
    <source>
        <dbReference type="PROSITE" id="PS51745"/>
    </source>
</evidence>
<dbReference type="InterPro" id="IPR011990">
    <property type="entry name" value="TPR-like_helical_dom_sf"/>
</dbReference>
<dbReference type="PANTHER" id="PTHR15175:SF0">
    <property type="entry name" value="SH3 DOMAIN-CONTAINING PROTEIN C23A1.17"/>
    <property type="match status" value="1"/>
</dbReference>
<dbReference type="InterPro" id="IPR019734">
    <property type="entry name" value="TPR_rpt"/>
</dbReference>
<dbReference type="GO" id="GO:0005737">
    <property type="term" value="C:cytoplasm"/>
    <property type="evidence" value="ECO:0007669"/>
    <property type="project" value="UniProtKB-SubCell"/>
</dbReference>
<dbReference type="OrthoDB" id="9450131at2759"/>
<evidence type="ECO:0000256" key="2">
    <source>
        <dbReference type="ARBA" id="ARBA00008051"/>
    </source>
</evidence>
<reference evidence="10 11" key="1">
    <citation type="journal article" date="2013" name="PLoS Genet.">
        <title>Genomic mechanisms accounting for the adaptation to parasitism in nematode-trapping fungi.</title>
        <authorList>
            <person name="Meerupati T."/>
            <person name="Andersson K.M."/>
            <person name="Friman E."/>
            <person name="Kumar D."/>
            <person name="Tunlid A."/>
            <person name="Ahren D."/>
        </authorList>
    </citation>
    <scope>NUCLEOTIDE SEQUENCE [LARGE SCALE GENOMIC DNA]</scope>
    <source>
        <strain evidence="10 11">CBS 200.50</strain>
    </source>
</reference>
<dbReference type="Pfam" id="PF00564">
    <property type="entry name" value="PB1"/>
    <property type="match status" value="1"/>
</dbReference>
<dbReference type="InterPro" id="IPR000270">
    <property type="entry name" value="PB1_dom"/>
</dbReference>
<dbReference type="SMART" id="SM00028">
    <property type="entry name" value="TPR"/>
    <property type="match status" value="3"/>
</dbReference>
<dbReference type="SUPFAM" id="SSF54277">
    <property type="entry name" value="CAD &amp; PB1 domains"/>
    <property type="match status" value="1"/>
</dbReference>
<dbReference type="PROSITE" id="PS50005">
    <property type="entry name" value="TPR"/>
    <property type="match status" value="1"/>
</dbReference>
<evidence type="ECO:0000256" key="1">
    <source>
        <dbReference type="ARBA" id="ARBA00004496"/>
    </source>
</evidence>
<dbReference type="EMBL" id="AQGS01000063">
    <property type="protein sequence ID" value="EPS43851.1"/>
    <property type="molecule type" value="Genomic_DNA"/>
</dbReference>
<dbReference type="HOGENOM" id="CLU_020375_0_0_1"/>
<comment type="similarity">
    <text evidence="2">Belongs to the NCF2/NOXA1 family.</text>
</comment>
<protein>
    <recommendedName>
        <fullName evidence="9">PB1 domain-containing protein</fullName>
    </recommendedName>
</protein>
<comment type="subcellular location">
    <subcellularLocation>
        <location evidence="1">Cytoplasm</location>
    </subcellularLocation>
</comment>
<dbReference type="SUPFAM" id="SSF48452">
    <property type="entry name" value="TPR-like"/>
    <property type="match status" value="1"/>
</dbReference>
<dbReference type="PROSITE" id="PS50293">
    <property type="entry name" value="TPR_REGION"/>
    <property type="match status" value="1"/>
</dbReference>
<dbReference type="InterPro" id="IPR053793">
    <property type="entry name" value="PB1-like"/>
</dbReference>
<keyword evidence="6 7" id="KW-0802">TPR repeat</keyword>
<dbReference type="Gene3D" id="3.10.20.90">
    <property type="entry name" value="Phosphatidylinositol 3-kinase Catalytic Subunit, Chain A, domain 1"/>
    <property type="match status" value="1"/>
</dbReference>
<feature type="repeat" description="TPR" evidence="7">
    <location>
        <begin position="30"/>
        <end position="63"/>
    </location>
</feature>
<evidence type="ECO:0000313" key="10">
    <source>
        <dbReference type="EMBL" id="EPS43851.1"/>
    </source>
</evidence>
<name>S8AS88_DACHA</name>
<dbReference type="PANTHER" id="PTHR15175">
    <property type="entry name" value="NEUTROPHIL CYTOSOLIC FACTOR 2, NEUTROPHIL NADPH OXIDASE FACTOR 2"/>
    <property type="match status" value="1"/>
</dbReference>
<dbReference type="InterPro" id="IPR051864">
    <property type="entry name" value="NCF2_NOXA1"/>
</dbReference>
<dbReference type="Proteomes" id="UP000015100">
    <property type="component" value="Unassembled WGS sequence"/>
</dbReference>
<dbReference type="eggNOG" id="KOG4225">
    <property type="taxonomic scope" value="Eukaryota"/>
</dbReference>
<accession>S8AS88</accession>
<evidence type="ECO:0000256" key="6">
    <source>
        <dbReference type="ARBA" id="ARBA00022803"/>
    </source>
</evidence>
<evidence type="ECO:0000256" key="3">
    <source>
        <dbReference type="ARBA" id="ARBA00022443"/>
    </source>
</evidence>
<keyword evidence="4" id="KW-0963">Cytoplasm</keyword>
<evidence type="ECO:0000256" key="7">
    <source>
        <dbReference type="PROSITE-ProRule" id="PRU00339"/>
    </source>
</evidence>
<feature type="domain" description="PB1" evidence="9">
    <location>
        <begin position="518"/>
        <end position="603"/>
    </location>
</feature>
<dbReference type="AlphaFoldDB" id="S8AS88"/>
<dbReference type="Pfam" id="PF00515">
    <property type="entry name" value="TPR_1"/>
    <property type="match status" value="1"/>
</dbReference>
<evidence type="ECO:0000256" key="8">
    <source>
        <dbReference type="SAM" id="MobiDB-lite"/>
    </source>
</evidence>
<evidence type="ECO:0000313" key="11">
    <source>
        <dbReference type="Proteomes" id="UP000015100"/>
    </source>
</evidence>
<feature type="compositionally biased region" description="Basic and acidic residues" evidence="8">
    <location>
        <begin position="216"/>
        <end position="225"/>
    </location>
</feature>